<evidence type="ECO:0000313" key="1">
    <source>
        <dbReference type="EMBL" id="EEN56337.1"/>
    </source>
</evidence>
<organism>
    <name type="scientific">Branchiostoma floridae</name>
    <name type="common">Florida lancelet</name>
    <name type="synonym">Amphioxus</name>
    <dbReference type="NCBI Taxonomy" id="7739"/>
    <lineage>
        <taxon>Eukaryota</taxon>
        <taxon>Metazoa</taxon>
        <taxon>Chordata</taxon>
        <taxon>Cephalochordata</taxon>
        <taxon>Leptocardii</taxon>
        <taxon>Amphioxiformes</taxon>
        <taxon>Branchiostomatidae</taxon>
        <taxon>Branchiostoma</taxon>
    </lineage>
</organism>
<accession>C3YU60</accession>
<sequence length="173" mass="19612">MPTENARFTGVSRTGSGATCGRYEARKLGNSSHQNRFHPSMRRAAYDKKCLIFPGVEETTKLKRRQESQDVDTGRLKVSRVHDLASRKRGENGANMRRVLVEAAMSGHPGLFGKEVRSVAWIGIEFVMIGAEVFNRLPFHQKEVIIDARSGRTRAAELLRERKRRFAFVPSLR</sequence>
<reference evidence="1" key="1">
    <citation type="journal article" date="2008" name="Nature">
        <title>The amphioxus genome and the evolution of the chordate karyotype.</title>
        <authorList>
            <consortium name="US DOE Joint Genome Institute (JGI-PGF)"/>
            <person name="Putnam N.H."/>
            <person name="Butts T."/>
            <person name="Ferrier D.E.K."/>
            <person name="Furlong R.F."/>
            <person name="Hellsten U."/>
            <person name="Kawashima T."/>
            <person name="Robinson-Rechavi M."/>
            <person name="Shoguchi E."/>
            <person name="Terry A."/>
            <person name="Yu J.-K."/>
            <person name="Benito-Gutierrez E.L."/>
            <person name="Dubchak I."/>
            <person name="Garcia-Fernandez J."/>
            <person name="Gibson-Brown J.J."/>
            <person name="Grigoriev I.V."/>
            <person name="Horton A.C."/>
            <person name="de Jong P.J."/>
            <person name="Jurka J."/>
            <person name="Kapitonov V.V."/>
            <person name="Kohara Y."/>
            <person name="Kuroki Y."/>
            <person name="Lindquist E."/>
            <person name="Lucas S."/>
            <person name="Osoegawa K."/>
            <person name="Pennacchio L.A."/>
            <person name="Salamov A.A."/>
            <person name="Satou Y."/>
            <person name="Sauka-Spengler T."/>
            <person name="Schmutz J."/>
            <person name="Shin-I T."/>
            <person name="Toyoda A."/>
            <person name="Bronner-Fraser M."/>
            <person name="Fujiyama A."/>
            <person name="Holland L.Z."/>
            <person name="Holland P.W.H."/>
            <person name="Satoh N."/>
            <person name="Rokhsar D.S."/>
        </authorList>
    </citation>
    <scope>NUCLEOTIDE SEQUENCE [LARGE SCALE GENOMIC DNA]</scope>
    <source>
        <strain evidence="1">S238N-H82</strain>
        <tissue evidence="1">Testes</tissue>
    </source>
</reference>
<protein>
    <submittedName>
        <fullName evidence="1">Uncharacterized protein</fullName>
    </submittedName>
</protein>
<dbReference type="AlphaFoldDB" id="C3YU60"/>
<dbReference type="EMBL" id="GG666552">
    <property type="protein sequence ID" value="EEN56337.1"/>
    <property type="molecule type" value="Genomic_DNA"/>
</dbReference>
<dbReference type="InParanoid" id="C3YU60"/>
<proteinExistence type="predicted"/>
<gene>
    <name evidence="1" type="ORF">BRAFLDRAFT_66827</name>
</gene>
<name>C3YU60_BRAFL</name>